<dbReference type="InterPro" id="IPR055943">
    <property type="entry name" value="DUF7521"/>
</dbReference>
<dbReference type="Proteomes" id="UP000294028">
    <property type="component" value="Unassembled WGS sequence"/>
</dbReference>
<reference evidence="2 5" key="2">
    <citation type="submission" date="2020-02" db="EMBL/GenBank/DDBJ databases">
        <title>Whole genome sequence of Halogeometricum borinquense strain wsp4.</title>
        <authorList>
            <person name="Verma D.K."/>
            <person name="Gopal K."/>
            <person name="Prasad E.S."/>
        </authorList>
    </citation>
    <scope>NUCLEOTIDE SEQUENCE [LARGE SCALE GENOMIC DNA]</scope>
    <source>
        <strain evidence="2">Wsp4</strain>
        <strain evidence="5">wsp4</strain>
    </source>
</reference>
<keyword evidence="1" id="KW-1133">Transmembrane helix</keyword>
<feature type="transmembrane region" description="Helical" evidence="1">
    <location>
        <begin position="51"/>
        <end position="70"/>
    </location>
</feature>
<dbReference type="EMBL" id="RZHH01000002">
    <property type="protein sequence ID" value="RYJ15060.1"/>
    <property type="molecule type" value="Genomic_DNA"/>
</dbReference>
<evidence type="ECO:0000256" key="1">
    <source>
        <dbReference type="SAM" id="Phobius"/>
    </source>
</evidence>
<sequence length="103" mass="11535">MIVPLQPFDVAITIETVVYGVLAFIIFSTMVSITVISYQGYRRYQSRAMKFFALGFGSLLLTQVLILPASHLLEFDPFIEQTSIQLTQAIGGLCILYAIRLNN</sequence>
<protein>
    <submittedName>
        <fullName evidence="3">Uncharacterized protein</fullName>
    </submittedName>
</protein>
<evidence type="ECO:0000313" key="5">
    <source>
        <dbReference type="Proteomes" id="UP000465846"/>
    </source>
</evidence>
<keyword evidence="1" id="KW-0472">Membrane</keyword>
<keyword evidence="1" id="KW-0812">Transmembrane</keyword>
<dbReference type="GeneID" id="9991970"/>
<dbReference type="EMBL" id="CP048739">
    <property type="protein sequence ID" value="QIB72848.1"/>
    <property type="molecule type" value="Genomic_DNA"/>
</dbReference>
<proteinExistence type="predicted"/>
<evidence type="ECO:0000313" key="4">
    <source>
        <dbReference type="Proteomes" id="UP000294028"/>
    </source>
</evidence>
<accession>A0A482TBU1</accession>
<feature type="transmembrane region" description="Helical" evidence="1">
    <location>
        <begin position="17"/>
        <end position="39"/>
    </location>
</feature>
<dbReference type="OMA" id="FRAITVY"/>
<feature type="transmembrane region" description="Helical" evidence="1">
    <location>
        <begin position="82"/>
        <end position="99"/>
    </location>
</feature>
<evidence type="ECO:0000313" key="2">
    <source>
        <dbReference type="EMBL" id="QIB72848.1"/>
    </source>
</evidence>
<dbReference type="Pfam" id="PF24365">
    <property type="entry name" value="DUF7521"/>
    <property type="match status" value="1"/>
</dbReference>
<evidence type="ECO:0000313" key="3">
    <source>
        <dbReference type="EMBL" id="RYJ15060.1"/>
    </source>
</evidence>
<dbReference type="Proteomes" id="UP000465846">
    <property type="component" value="Chromosome"/>
</dbReference>
<gene>
    <name evidence="3" type="ORF">ELS19_14635</name>
    <name evidence="2" type="ORF">G3I44_00210</name>
</gene>
<reference evidence="3 4" key="1">
    <citation type="submission" date="2018-12" db="EMBL/GenBank/DDBJ databases">
        <title>Genome analysis provides insights into bioremediation potentialities of Halogeometricum borinquense strain N11.</title>
        <authorList>
            <person name="Najjari A."/>
            <person name="Youssef N."/>
            <person name="Fhoula I."/>
            <person name="Ben Dhia O."/>
            <person name="Mahjoubi M."/>
            <person name="Ouzari H.I."/>
            <person name="Cherif A."/>
        </authorList>
    </citation>
    <scope>NUCLEOTIDE SEQUENCE [LARGE SCALE GENOMIC DNA]</scope>
    <source>
        <strain evidence="3 4">N11</strain>
    </source>
</reference>
<dbReference type="AlphaFoldDB" id="A0A482TBU1"/>
<dbReference type="RefSeq" id="WP_006055544.1">
    <property type="nucleotide sequence ID" value="NZ_CP048739.1"/>
</dbReference>
<name>A0A482TBU1_9EURY</name>
<organism evidence="3 4">
    <name type="scientific">Halogeometricum borinquense</name>
    <dbReference type="NCBI Taxonomy" id="60847"/>
    <lineage>
        <taxon>Archaea</taxon>
        <taxon>Methanobacteriati</taxon>
        <taxon>Methanobacteriota</taxon>
        <taxon>Stenosarchaea group</taxon>
        <taxon>Halobacteria</taxon>
        <taxon>Halobacteriales</taxon>
        <taxon>Haloferacaceae</taxon>
        <taxon>Halogeometricum</taxon>
    </lineage>
</organism>